<protein>
    <submittedName>
        <fullName evidence="2">Uncharacterized protein</fullName>
    </submittedName>
</protein>
<evidence type="ECO:0000313" key="2">
    <source>
        <dbReference type="EMBL" id="KAJ4467687.1"/>
    </source>
</evidence>
<gene>
    <name evidence="2" type="ORF">C8J55DRAFT_525594</name>
</gene>
<name>A0A9W8ZVM2_9AGAR</name>
<dbReference type="Proteomes" id="UP001150238">
    <property type="component" value="Unassembled WGS sequence"/>
</dbReference>
<sequence length="264" mass="29416">MGFPCFSNLLARFWLYLAISFRFFPRSSENILIMNVLNSHSFSYSVDAGTSSYTYLKNGPPTNCVATNSKTTSSCMDHCTIVEQQSYTEFCLKLGSTMPKQEDARGNTLESPRRRLSYVCNWRQNIIPLKIGPPPSPLGISDFPTSPVAIVSAEQLRVTSLPPYDPRTASALAGSSTSELSEQSIVDEPTNFHDLYDAELEQIIDGIETSSASSSSLSATVYIPPGERMRNAARPQRSLSSLVRWFPTRIKYSLLSRTHKVFHH</sequence>
<comment type="caution">
    <text evidence="2">The sequence shown here is derived from an EMBL/GenBank/DDBJ whole genome shotgun (WGS) entry which is preliminary data.</text>
</comment>
<organism evidence="2 3">
    <name type="scientific">Lentinula lateritia</name>
    <dbReference type="NCBI Taxonomy" id="40482"/>
    <lineage>
        <taxon>Eukaryota</taxon>
        <taxon>Fungi</taxon>
        <taxon>Dikarya</taxon>
        <taxon>Basidiomycota</taxon>
        <taxon>Agaricomycotina</taxon>
        <taxon>Agaricomycetes</taxon>
        <taxon>Agaricomycetidae</taxon>
        <taxon>Agaricales</taxon>
        <taxon>Marasmiineae</taxon>
        <taxon>Omphalotaceae</taxon>
        <taxon>Lentinula</taxon>
    </lineage>
</organism>
<feature type="chain" id="PRO_5040974345" evidence="1">
    <location>
        <begin position="21"/>
        <end position="264"/>
    </location>
</feature>
<evidence type="ECO:0000313" key="3">
    <source>
        <dbReference type="Proteomes" id="UP001150238"/>
    </source>
</evidence>
<reference evidence="2" key="1">
    <citation type="submission" date="2022-08" db="EMBL/GenBank/DDBJ databases">
        <authorList>
            <consortium name="DOE Joint Genome Institute"/>
            <person name="Min B."/>
            <person name="Riley R."/>
            <person name="Sierra-Patev S."/>
            <person name="Naranjo-Ortiz M."/>
            <person name="Looney B."/>
            <person name="Konkel Z."/>
            <person name="Slot J.C."/>
            <person name="Sakamoto Y."/>
            <person name="Steenwyk J.L."/>
            <person name="Rokas A."/>
            <person name="Carro J."/>
            <person name="Camarero S."/>
            <person name="Ferreira P."/>
            <person name="Molpeceres G."/>
            <person name="Ruiz-Duenas F.J."/>
            <person name="Serrano A."/>
            <person name="Henrissat B."/>
            <person name="Drula E."/>
            <person name="Hughes K.W."/>
            <person name="Mata J.L."/>
            <person name="Ishikawa N.K."/>
            <person name="Vargas-Isla R."/>
            <person name="Ushijima S."/>
            <person name="Smith C.A."/>
            <person name="Ahrendt S."/>
            <person name="Andreopoulos W."/>
            <person name="He G."/>
            <person name="Labutti K."/>
            <person name="Lipzen A."/>
            <person name="Ng V."/>
            <person name="Sandor L."/>
            <person name="Barry K."/>
            <person name="Martinez A.T."/>
            <person name="Xiao Y."/>
            <person name="Gibbons J.G."/>
            <person name="Terashima K."/>
            <person name="Hibbett D.S."/>
            <person name="Grigoriev I.V."/>
        </authorList>
    </citation>
    <scope>NUCLEOTIDE SEQUENCE</scope>
    <source>
        <strain evidence="2">Sp2 HRB7682 ss15</strain>
    </source>
</reference>
<accession>A0A9W8ZVM2</accession>
<evidence type="ECO:0000256" key="1">
    <source>
        <dbReference type="SAM" id="SignalP"/>
    </source>
</evidence>
<dbReference type="AlphaFoldDB" id="A0A9W8ZVM2"/>
<dbReference type="EMBL" id="JANVFS010000040">
    <property type="protein sequence ID" value="KAJ4467687.1"/>
    <property type="molecule type" value="Genomic_DNA"/>
</dbReference>
<keyword evidence="1" id="KW-0732">Signal</keyword>
<feature type="signal peptide" evidence="1">
    <location>
        <begin position="1"/>
        <end position="20"/>
    </location>
</feature>
<reference evidence="2" key="2">
    <citation type="journal article" date="2023" name="Proc. Natl. Acad. Sci. U.S.A.">
        <title>A global phylogenomic analysis of the shiitake genus Lentinula.</title>
        <authorList>
            <person name="Sierra-Patev S."/>
            <person name="Min B."/>
            <person name="Naranjo-Ortiz M."/>
            <person name="Looney B."/>
            <person name="Konkel Z."/>
            <person name="Slot J.C."/>
            <person name="Sakamoto Y."/>
            <person name="Steenwyk J.L."/>
            <person name="Rokas A."/>
            <person name="Carro J."/>
            <person name="Camarero S."/>
            <person name="Ferreira P."/>
            <person name="Molpeceres G."/>
            <person name="Ruiz-Duenas F.J."/>
            <person name="Serrano A."/>
            <person name="Henrissat B."/>
            <person name="Drula E."/>
            <person name="Hughes K.W."/>
            <person name="Mata J.L."/>
            <person name="Ishikawa N.K."/>
            <person name="Vargas-Isla R."/>
            <person name="Ushijima S."/>
            <person name="Smith C.A."/>
            <person name="Donoghue J."/>
            <person name="Ahrendt S."/>
            <person name="Andreopoulos W."/>
            <person name="He G."/>
            <person name="LaButti K."/>
            <person name="Lipzen A."/>
            <person name="Ng V."/>
            <person name="Riley R."/>
            <person name="Sandor L."/>
            <person name="Barry K."/>
            <person name="Martinez A.T."/>
            <person name="Xiao Y."/>
            <person name="Gibbons J.G."/>
            <person name="Terashima K."/>
            <person name="Grigoriev I.V."/>
            <person name="Hibbett D."/>
        </authorList>
    </citation>
    <scope>NUCLEOTIDE SEQUENCE</scope>
    <source>
        <strain evidence="2">Sp2 HRB7682 ss15</strain>
    </source>
</reference>
<proteinExistence type="predicted"/>